<feature type="compositionally biased region" description="Polar residues" evidence="1">
    <location>
        <begin position="127"/>
        <end position="142"/>
    </location>
</feature>
<name>A0ABR3G2J3_9AGAR</name>
<protein>
    <submittedName>
        <fullName evidence="2">Uncharacterized protein</fullName>
    </submittedName>
</protein>
<organism evidence="2 3">
    <name type="scientific">Marasmius crinis-equi</name>
    <dbReference type="NCBI Taxonomy" id="585013"/>
    <lineage>
        <taxon>Eukaryota</taxon>
        <taxon>Fungi</taxon>
        <taxon>Dikarya</taxon>
        <taxon>Basidiomycota</taxon>
        <taxon>Agaricomycotina</taxon>
        <taxon>Agaricomycetes</taxon>
        <taxon>Agaricomycetidae</taxon>
        <taxon>Agaricales</taxon>
        <taxon>Marasmiineae</taxon>
        <taxon>Marasmiaceae</taxon>
        <taxon>Marasmius</taxon>
    </lineage>
</organism>
<feature type="region of interest" description="Disordered" evidence="1">
    <location>
        <begin position="291"/>
        <end position="313"/>
    </location>
</feature>
<feature type="compositionally biased region" description="Polar residues" evidence="1">
    <location>
        <begin position="162"/>
        <end position="178"/>
    </location>
</feature>
<sequence>MQRSPIHDPLSQSLNHLGTPNFLRAIVSYIHTVVPSFPVDPVILQSILLCLLAGGKHLILRTSEDDISLVMKIAVKTLTTLFGVPTHKLRIRSKEPGHPGSISSVSPYSFLRSLFLPPSTSIPAVGSSGSIYNSQDDSSTITGRKVKKRHRKRVSSRSRSRPTTGQSRASQFSRSVSFPNEPPLPKSFHSTTSSNMLTSDPFGDHPAFQGTQTRFIPSNPFASVKSSYSLASPTLPHSHSDPTPLRLRETSVPQLPRAIVMSGLENASLLSQRALITVLAERKVVLEGPIPDDGSGADIESGSRGTRRSRSIFESKDVQDHDIEGVWPLPDDFLLIYVCSMNEWERPDVHKSLLDRFSMSATVTLQPSVRATATTLFRPLSFRGSPVLSPVPLGSSHAPTPTPAFFSQALPARQWSPSIQAAANNASPLINSDFMEILRDVYAKVHFPPALNLYLSDLFSAARNHPQLEGRLLTAVSIKEAYDLCRAWRVLSGDPTGMELVQDVVLGEEDEFESLNNGDDAENTPGSVMNALEGVESGNVSMNGLAPHLEVNGDASLQQEEFTVPVLEITQSDIGRIAPRVISHRVRVRGGPQEEVLASAMYGAALNSFQRNDARELGLTSGNLGDRDSVTVKDILIGILQEV</sequence>
<evidence type="ECO:0000313" key="3">
    <source>
        <dbReference type="Proteomes" id="UP001465976"/>
    </source>
</evidence>
<dbReference type="Proteomes" id="UP001465976">
    <property type="component" value="Unassembled WGS sequence"/>
</dbReference>
<feature type="compositionally biased region" description="Basic residues" evidence="1">
    <location>
        <begin position="144"/>
        <end position="160"/>
    </location>
</feature>
<feature type="region of interest" description="Disordered" evidence="1">
    <location>
        <begin position="127"/>
        <end position="214"/>
    </location>
</feature>
<evidence type="ECO:0000313" key="2">
    <source>
        <dbReference type="EMBL" id="KAL0581902.1"/>
    </source>
</evidence>
<keyword evidence="3" id="KW-1185">Reference proteome</keyword>
<gene>
    <name evidence="2" type="ORF">V5O48_000132</name>
</gene>
<comment type="caution">
    <text evidence="2">The sequence shown here is derived from an EMBL/GenBank/DDBJ whole genome shotgun (WGS) entry which is preliminary data.</text>
</comment>
<proteinExistence type="predicted"/>
<reference evidence="2 3" key="1">
    <citation type="submission" date="2024-02" db="EMBL/GenBank/DDBJ databases">
        <title>A draft genome for the cacao thread blight pathogen Marasmius crinis-equi.</title>
        <authorList>
            <person name="Cohen S.P."/>
            <person name="Baruah I.K."/>
            <person name="Amoako-Attah I."/>
            <person name="Bukari Y."/>
            <person name="Meinhardt L.W."/>
            <person name="Bailey B.A."/>
        </authorList>
    </citation>
    <scope>NUCLEOTIDE SEQUENCE [LARGE SCALE GENOMIC DNA]</scope>
    <source>
        <strain evidence="2 3">GH-76</strain>
    </source>
</reference>
<feature type="compositionally biased region" description="Polar residues" evidence="1">
    <location>
        <begin position="188"/>
        <end position="198"/>
    </location>
</feature>
<evidence type="ECO:0000256" key="1">
    <source>
        <dbReference type="SAM" id="MobiDB-lite"/>
    </source>
</evidence>
<accession>A0ABR3G2J3</accession>
<dbReference type="EMBL" id="JBAHYK010000002">
    <property type="protein sequence ID" value="KAL0581902.1"/>
    <property type="molecule type" value="Genomic_DNA"/>
</dbReference>